<feature type="transmembrane region" description="Helical" evidence="9">
    <location>
        <begin position="243"/>
        <end position="263"/>
    </location>
</feature>
<evidence type="ECO:0000256" key="1">
    <source>
        <dbReference type="ARBA" id="ARBA00004651"/>
    </source>
</evidence>
<evidence type="ECO:0000313" key="11">
    <source>
        <dbReference type="Ensembl" id="ENSLACP00000021362.2"/>
    </source>
</evidence>
<dbReference type="STRING" id="7897.ENSLACP00000021362"/>
<dbReference type="PRINTS" id="PR00237">
    <property type="entry name" value="GPCRRHODOPSN"/>
</dbReference>
<dbReference type="Ensembl" id="ENSLACT00000021503.2">
    <property type="protein sequence ID" value="ENSLACP00000021362.2"/>
    <property type="gene ID" value="ENSLACG00000018770.2"/>
</dbReference>
<dbReference type="GO" id="GO:1902037">
    <property type="term" value="P:negative regulation of hematopoietic stem cell differentiation"/>
    <property type="evidence" value="ECO:0007669"/>
    <property type="project" value="Ensembl"/>
</dbReference>
<dbReference type="PRINTS" id="PR00643">
    <property type="entry name" value="G10DORPHANR"/>
</dbReference>
<feature type="transmembrane region" description="Helical" evidence="9">
    <location>
        <begin position="36"/>
        <end position="58"/>
    </location>
</feature>
<reference evidence="11" key="2">
    <citation type="submission" date="2025-08" db="UniProtKB">
        <authorList>
            <consortium name="Ensembl"/>
        </authorList>
    </citation>
    <scope>IDENTIFICATION</scope>
</reference>
<dbReference type="Proteomes" id="UP000008672">
    <property type="component" value="Unassembled WGS sequence"/>
</dbReference>
<dbReference type="CTD" id="11318"/>
<keyword evidence="5" id="KW-0297">G-protein coupled receptor</keyword>
<dbReference type="SUPFAM" id="SSF81321">
    <property type="entry name" value="Family A G protein-coupled receptor-like"/>
    <property type="match status" value="1"/>
</dbReference>
<dbReference type="GeneTree" id="ENSGT00940000154307"/>
<keyword evidence="2" id="KW-1003">Cell membrane</keyword>
<dbReference type="InterPro" id="IPR000276">
    <property type="entry name" value="GPCR_Rhodpsn"/>
</dbReference>
<evidence type="ECO:0000256" key="5">
    <source>
        <dbReference type="ARBA" id="ARBA00023040"/>
    </source>
</evidence>
<feature type="transmembrane region" description="Helical" evidence="9">
    <location>
        <begin position="155"/>
        <end position="176"/>
    </location>
</feature>
<keyword evidence="3 9" id="KW-0812">Transmembrane</keyword>
<dbReference type="GO" id="GO:0005886">
    <property type="term" value="C:plasma membrane"/>
    <property type="evidence" value="ECO:0007669"/>
    <property type="project" value="UniProtKB-SubCell"/>
</dbReference>
<evidence type="ECO:0000256" key="2">
    <source>
        <dbReference type="ARBA" id="ARBA00022475"/>
    </source>
</evidence>
<feature type="transmembrane region" description="Helical" evidence="9">
    <location>
        <begin position="196"/>
        <end position="222"/>
    </location>
</feature>
<evidence type="ECO:0000256" key="3">
    <source>
        <dbReference type="ARBA" id="ARBA00022692"/>
    </source>
</evidence>
<keyword evidence="8" id="KW-0807">Transducer</keyword>
<feature type="transmembrane region" description="Helical" evidence="9">
    <location>
        <begin position="112"/>
        <end position="135"/>
    </location>
</feature>
<name>H3BHJ1_LATCH</name>
<dbReference type="OrthoDB" id="5963140at2759"/>
<keyword evidence="12" id="KW-1185">Reference proteome</keyword>
<dbReference type="RefSeq" id="XP_005986391.1">
    <property type="nucleotide sequence ID" value="XM_005986329.3"/>
</dbReference>
<dbReference type="PROSITE" id="PS50262">
    <property type="entry name" value="G_PROTEIN_RECEP_F1_2"/>
    <property type="match status" value="1"/>
</dbReference>
<comment type="subcellular location">
    <subcellularLocation>
        <location evidence="1">Cell membrane</location>
        <topology evidence="1">Multi-pass membrane protein</topology>
    </subcellularLocation>
</comment>
<dbReference type="OMA" id="WFVFDCT"/>
<feature type="domain" description="G-protein coupled receptors family 1 profile" evidence="10">
    <location>
        <begin position="52"/>
        <end position="303"/>
    </location>
</feature>
<proteinExistence type="predicted"/>
<accession>H3BHJ1</accession>
<evidence type="ECO:0000256" key="7">
    <source>
        <dbReference type="ARBA" id="ARBA00023170"/>
    </source>
</evidence>
<dbReference type="GeneID" id="102350035"/>
<evidence type="ECO:0000256" key="4">
    <source>
        <dbReference type="ARBA" id="ARBA00022989"/>
    </source>
</evidence>
<dbReference type="AlphaFoldDB" id="H3BHJ1"/>
<gene>
    <name evidence="11" type="primary">GPR182</name>
</gene>
<dbReference type="EMBL" id="AFYH01001615">
    <property type="status" value="NOT_ANNOTATED_CDS"/>
    <property type="molecule type" value="Genomic_DNA"/>
</dbReference>
<reference evidence="12" key="1">
    <citation type="submission" date="2011-08" db="EMBL/GenBank/DDBJ databases">
        <title>The draft genome of Latimeria chalumnae.</title>
        <authorList>
            <person name="Di Palma F."/>
            <person name="Alfoldi J."/>
            <person name="Johnson J."/>
            <person name="Berlin A."/>
            <person name="Gnerre S."/>
            <person name="Jaffe D."/>
            <person name="MacCallum I."/>
            <person name="Young S."/>
            <person name="Walker B.J."/>
            <person name="Lander E."/>
            <person name="Lindblad-Toh K."/>
        </authorList>
    </citation>
    <scope>NUCLEOTIDE SEQUENCE [LARGE SCALE GENOMIC DNA]</scope>
    <source>
        <strain evidence="12">Wild caught</strain>
    </source>
</reference>
<dbReference type="PANTHER" id="PTHR24226">
    <property type="entry name" value="G-PROTEIN COUPLED RECEPTOR 182 AND ESTROGEN RECEPTOR 1"/>
    <property type="match status" value="1"/>
</dbReference>
<keyword evidence="7" id="KW-0675">Receptor</keyword>
<feature type="transmembrane region" description="Helical" evidence="9">
    <location>
        <begin position="70"/>
        <end position="92"/>
    </location>
</feature>
<dbReference type="InterPro" id="IPR001350">
    <property type="entry name" value="G10D_rcpt"/>
</dbReference>
<dbReference type="InParanoid" id="H3BHJ1"/>
<keyword evidence="6 9" id="KW-0472">Membrane</keyword>
<evidence type="ECO:0000256" key="9">
    <source>
        <dbReference type="SAM" id="Phobius"/>
    </source>
</evidence>
<reference evidence="11" key="3">
    <citation type="submission" date="2025-09" db="UniProtKB">
        <authorList>
            <consortium name="Ensembl"/>
        </authorList>
    </citation>
    <scope>IDENTIFICATION</scope>
</reference>
<dbReference type="InterPro" id="IPR017452">
    <property type="entry name" value="GPCR_Rhodpsn_7TM"/>
</dbReference>
<evidence type="ECO:0000313" key="12">
    <source>
        <dbReference type="Proteomes" id="UP000008672"/>
    </source>
</evidence>
<evidence type="ECO:0000259" key="10">
    <source>
        <dbReference type="PROSITE" id="PS50262"/>
    </source>
</evidence>
<dbReference type="eggNOG" id="ENOG502QSNU">
    <property type="taxonomic scope" value="Eukaryota"/>
</dbReference>
<dbReference type="KEGG" id="lcm:102350035"/>
<evidence type="ECO:0000256" key="8">
    <source>
        <dbReference type="ARBA" id="ARBA00023224"/>
    </source>
</evidence>
<organism evidence="11 12">
    <name type="scientific">Latimeria chalumnae</name>
    <name type="common">Coelacanth</name>
    <dbReference type="NCBI Taxonomy" id="7897"/>
    <lineage>
        <taxon>Eukaryota</taxon>
        <taxon>Metazoa</taxon>
        <taxon>Chordata</taxon>
        <taxon>Craniata</taxon>
        <taxon>Vertebrata</taxon>
        <taxon>Euteleostomi</taxon>
        <taxon>Coelacanthiformes</taxon>
        <taxon>Coelacanthidae</taxon>
        <taxon>Latimeria</taxon>
    </lineage>
</organism>
<dbReference type="GO" id="GO:0004930">
    <property type="term" value="F:G protein-coupled receptor activity"/>
    <property type="evidence" value="ECO:0007669"/>
    <property type="project" value="UniProtKB-KW"/>
</dbReference>
<sequence length="347" mass="40395">METETHSHLADGDYYHDNYTDYDYCLFEGNTNVRNVVLFLLFLVIFVLGLIGNSIVVWVNWKRRHSKDSLIICVLNMAIADLALIVLTPFWMADILLDRTWYFGKFLCQAVYFAYLVNMFSSVFFLTYMSVGRYLSLKWPLHAWDSRQQKIRKRICVGLWVLAIVLSIPEGSQVNIWEWGEPGCFFMPPADHYVEWVVVITFISIIFAFLIPSIFITTANLLTVQKMKSSSSNVQGLRKYKIIYVYIVVFLVCWMPRHVIVFLVTFHDLFFAFSCTFTQVIYFCYDIADCISCLHCVINPVLYNFLSKSFRNSLINAVVQYLPKDHTDKQNKKEVSTSSTKHSVVFS</sequence>
<protein>
    <submittedName>
        <fullName evidence="11">G protein-coupled receptor 182</fullName>
    </submittedName>
</protein>
<keyword evidence="4 9" id="KW-1133">Transmembrane helix</keyword>
<dbReference type="InterPro" id="IPR047143">
    <property type="entry name" value="GPER1-like"/>
</dbReference>
<evidence type="ECO:0000256" key="6">
    <source>
        <dbReference type="ARBA" id="ARBA00023136"/>
    </source>
</evidence>
<dbReference type="Gene3D" id="1.20.1070.10">
    <property type="entry name" value="Rhodopsin 7-helix transmembrane proteins"/>
    <property type="match status" value="1"/>
</dbReference>
<dbReference type="PANTHER" id="PTHR24226:SF0">
    <property type="entry name" value="G-PROTEIN COUPLED RECEPTOR 182"/>
    <property type="match status" value="1"/>
</dbReference>
<dbReference type="Pfam" id="PF00001">
    <property type="entry name" value="7tm_1"/>
    <property type="match status" value="1"/>
</dbReference>
<dbReference type="HOGENOM" id="CLU_009579_8_3_1"/>